<dbReference type="PROSITE" id="PS50157">
    <property type="entry name" value="ZINC_FINGER_C2H2_2"/>
    <property type="match status" value="2"/>
</dbReference>
<dbReference type="SMART" id="SM00355">
    <property type="entry name" value="ZnF_C2H2"/>
    <property type="match status" value="2"/>
</dbReference>
<keyword evidence="11" id="KW-1185">Reference proteome</keyword>
<feature type="compositionally biased region" description="Polar residues" evidence="8">
    <location>
        <begin position="71"/>
        <end position="84"/>
    </location>
</feature>
<feature type="compositionally biased region" description="Polar residues" evidence="8">
    <location>
        <begin position="102"/>
        <end position="119"/>
    </location>
</feature>
<evidence type="ECO:0000256" key="7">
    <source>
        <dbReference type="PROSITE-ProRule" id="PRU00042"/>
    </source>
</evidence>
<name>A0A8T9B1F9_9HELO</name>
<evidence type="ECO:0000256" key="2">
    <source>
        <dbReference type="ARBA" id="ARBA00022723"/>
    </source>
</evidence>
<comment type="subcellular location">
    <subcellularLocation>
        <location evidence="1">Nucleus</location>
    </subcellularLocation>
</comment>
<evidence type="ECO:0000313" key="11">
    <source>
        <dbReference type="Proteomes" id="UP000469559"/>
    </source>
</evidence>
<dbReference type="InterPro" id="IPR036236">
    <property type="entry name" value="Znf_C2H2_sf"/>
</dbReference>
<evidence type="ECO:0000313" key="10">
    <source>
        <dbReference type="EMBL" id="TVY13834.1"/>
    </source>
</evidence>
<feature type="domain" description="C2H2-type" evidence="9">
    <location>
        <begin position="151"/>
        <end position="173"/>
    </location>
</feature>
<evidence type="ECO:0000256" key="1">
    <source>
        <dbReference type="ARBA" id="ARBA00004123"/>
    </source>
</evidence>
<protein>
    <submittedName>
        <fullName evidence="10">Putative transcription factor TDA9</fullName>
    </submittedName>
</protein>
<dbReference type="GO" id="GO:0000978">
    <property type="term" value="F:RNA polymerase II cis-regulatory region sequence-specific DNA binding"/>
    <property type="evidence" value="ECO:0007669"/>
    <property type="project" value="InterPro"/>
</dbReference>
<dbReference type="PANTHER" id="PTHR40626">
    <property type="entry name" value="MIP31509P"/>
    <property type="match status" value="1"/>
</dbReference>
<evidence type="ECO:0000256" key="4">
    <source>
        <dbReference type="ARBA" id="ARBA00022771"/>
    </source>
</evidence>
<dbReference type="Pfam" id="PF00096">
    <property type="entry name" value="zf-C2H2"/>
    <property type="match status" value="2"/>
</dbReference>
<dbReference type="AlphaFoldDB" id="A0A8T9B1F9"/>
<dbReference type="GO" id="GO:0000785">
    <property type="term" value="C:chromatin"/>
    <property type="evidence" value="ECO:0007669"/>
    <property type="project" value="TreeGrafter"/>
</dbReference>
<dbReference type="FunFam" id="3.30.160.60:FF:000065">
    <property type="entry name" value="B-cell CLL/lymphoma 6, member B"/>
    <property type="match status" value="1"/>
</dbReference>
<dbReference type="InterPro" id="IPR013087">
    <property type="entry name" value="Znf_C2H2_type"/>
</dbReference>
<evidence type="ECO:0000256" key="8">
    <source>
        <dbReference type="SAM" id="MobiDB-lite"/>
    </source>
</evidence>
<evidence type="ECO:0000256" key="5">
    <source>
        <dbReference type="ARBA" id="ARBA00022833"/>
    </source>
</evidence>
<dbReference type="GO" id="GO:0008270">
    <property type="term" value="F:zinc ion binding"/>
    <property type="evidence" value="ECO:0007669"/>
    <property type="project" value="UniProtKB-KW"/>
</dbReference>
<dbReference type="InterPro" id="IPR051059">
    <property type="entry name" value="VerF-like"/>
</dbReference>
<proteinExistence type="predicted"/>
<keyword evidence="3" id="KW-0677">Repeat</keyword>
<dbReference type="GO" id="GO:0005634">
    <property type="term" value="C:nucleus"/>
    <property type="evidence" value="ECO:0007669"/>
    <property type="project" value="UniProtKB-SubCell"/>
</dbReference>
<evidence type="ECO:0000256" key="6">
    <source>
        <dbReference type="ARBA" id="ARBA00023242"/>
    </source>
</evidence>
<keyword evidence="6" id="KW-0539">Nucleus</keyword>
<keyword evidence="2" id="KW-0479">Metal-binding</keyword>
<dbReference type="OrthoDB" id="6077919at2759"/>
<comment type="caution">
    <text evidence="10">The sequence shown here is derived from an EMBL/GenBank/DDBJ whole genome shotgun (WGS) entry which is preliminary data.</text>
</comment>
<evidence type="ECO:0000256" key="3">
    <source>
        <dbReference type="ARBA" id="ARBA00022737"/>
    </source>
</evidence>
<dbReference type="PROSITE" id="PS00028">
    <property type="entry name" value="ZINC_FINGER_C2H2_1"/>
    <property type="match status" value="1"/>
</dbReference>
<feature type="compositionally biased region" description="Basic residues" evidence="8">
    <location>
        <begin position="61"/>
        <end position="70"/>
    </location>
</feature>
<dbReference type="Gene3D" id="3.30.160.60">
    <property type="entry name" value="Classic Zinc Finger"/>
    <property type="match status" value="2"/>
</dbReference>
<accession>A0A8T9B1F9</accession>
<feature type="compositionally biased region" description="Low complexity" evidence="8">
    <location>
        <begin position="31"/>
        <end position="46"/>
    </location>
</feature>
<sequence>MSSLKDIMDVDVEPLESQAYRRSREAALQKASLPSIAPSSTTPSPSIEDDDDNSNNNKGKAPIKRRRSNRVSKTTTPPAASRSNIPRRRSSATGEAMDFTPGYQTSGSNQASASGTPLQGSRVPDSGAEIPVKYTPVTGRISRAKKGVPVHTCEICAKTFTRAEHLRRHQLSHQKPAYACTFKDCERAFHRPDLLARHMHRQ</sequence>
<reference evidence="10 11" key="1">
    <citation type="submission" date="2018-05" db="EMBL/GenBank/DDBJ databases">
        <title>Whole genome sequencing for identification of molecular markers to develop diagnostic detection tools for the regulated plant pathogen Lachnellula willkommii.</title>
        <authorList>
            <person name="Giroux E."/>
            <person name="Bilodeau G."/>
        </authorList>
    </citation>
    <scope>NUCLEOTIDE SEQUENCE [LARGE SCALE GENOMIC DNA]</scope>
    <source>
        <strain evidence="10 11">CBS 203.66</strain>
    </source>
</reference>
<dbReference type="GO" id="GO:0000981">
    <property type="term" value="F:DNA-binding transcription factor activity, RNA polymerase II-specific"/>
    <property type="evidence" value="ECO:0007669"/>
    <property type="project" value="InterPro"/>
</dbReference>
<dbReference type="Proteomes" id="UP000469559">
    <property type="component" value="Unassembled WGS sequence"/>
</dbReference>
<keyword evidence="5" id="KW-0862">Zinc</keyword>
<keyword evidence="4 7" id="KW-0863">Zinc-finger</keyword>
<organism evidence="10 11">
    <name type="scientific">Lachnellula arida</name>
    <dbReference type="NCBI Taxonomy" id="1316785"/>
    <lineage>
        <taxon>Eukaryota</taxon>
        <taxon>Fungi</taxon>
        <taxon>Dikarya</taxon>
        <taxon>Ascomycota</taxon>
        <taxon>Pezizomycotina</taxon>
        <taxon>Leotiomycetes</taxon>
        <taxon>Helotiales</taxon>
        <taxon>Lachnaceae</taxon>
        <taxon>Lachnellula</taxon>
    </lineage>
</organism>
<feature type="domain" description="C2H2-type" evidence="9">
    <location>
        <begin position="178"/>
        <end position="202"/>
    </location>
</feature>
<feature type="region of interest" description="Disordered" evidence="8">
    <location>
        <begin position="1"/>
        <end position="130"/>
    </location>
</feature>
<dbReference type="PANTHER" id="PTHR40626:SF30">
    <property type="entry name" value="FINGER DOMAIN PROTEIN, PUTATIVE (AFU_ORTHOLOGUE AFUA_4G13600)-RELATED"/>
    <property type="match status" value="1"/>
</dbReference>
<gene>
    <name evidence="10" type="primary">TDA9</name>
    <name evidence="10" type="ORF">LARI1_G008399</name>
</gene>
<dbReference type="SUPFAM" id="SSF57667">
    <property type="entry name" value="beta-beta-alpha zinc fingers"/>
    <property type="match status" value="1"/>
</dbReference>
<dbReference type="EMBL" id="QGMF01000838">
    <property type="protein sequence ID" value="TVY13834.1"/>
    <property type="molecule type" value="Genomic_DNA"/>
</dbReference>
<evidence type="ECO:0000259" key="9">
    <source>
        <dbReference type="PROSITE" id="PS50157"/>
    </source>
</evidence>